<dbReference type="SUPFAM" id="SSF46785">
    <property type="entry name" value="Winged helix' DNA-binding domain"/>
    <property type="match status" value="1"/>
</dbReference>
<dbReference type="PROSITE" id="PS50949">
    <property type="entry name" value="HTH_GNTR"/>
    <property type="match status" value="1"/>
</dbReference>
<keyword evidence="2" id="KW-0238">DNA-binding</keyword>
<evidence type="ECO:0000256" key="3">
    <source>
        <dbReference type="ARBA" id="ARBA00023163"/>
    </source>
</evidence>
<evidence type="ECO:0000256" key="1">
    <source>
        <dbReference type="ARBA" id="ARBA00023015"/>
    </source>
</evidence>
<dbReference type="Pfam" id="PF00392">
    <property type="entry name" value="GntR"/>
    <property type="match status" value="1"/>
</dbReference>
<protein>
    <submittedName>
        <fullName evidence="5">GntR family transcriptional regulator</fullName>
    </submittedName>
</protein>
<dbReference type="Gene3D" id="1.10.10.10">
    <property type="entry name" value="Winged helix-like DNA-binding domain superfamily/Winged helix DNA-binding domain"/>
    <property type="match status" value="1"/>
</dbReference>
<dbReference type="GO" id="GO:0003700">
    <property type="term" value="F:DNA-binding transcription factor activity"/>
    <property type="evidence" value="ECO:0007669"/>
    <property type="project" value="InterPro"/>
</dbReference>
<sequence length="219" mass="25776">MKKDRNYKVQQPPKMYQQVITQLVEYIEYEQLTEGSKIPTERNLSELLGVSRSSIREGIRSLELLGYLDSRQGEGTFVDNPPPFLIPSQLIKQQLDHTNLQNYYEVFIMCSKQIVSLSLSLGLSNKELIENTSNLKFTGDFWSDFPKWIEYIATGLQNPFFLSLWLNNYNVLEENDYFCTLNLNIQFDVFFDCYIERNETRLKELFHELSKLDKTNPQI</sequence>
<dbReference type="PANTHER" id="PTHR44846">
    <property type="entry name" value="MANNOSYL-D-GLYCERATE TRANSPORT/METABOLISM SYSTEM REPRESSOR MNGR-RELATED"/>
    <property type="match status" value="1"/>
</dbReference>
<dbReference type="AlphaFoldDB" id="A0AA90SRP3"/>
<organism evidence="5 6">
    <name type="scientific">Peribacillus simplex</name>
    <dbReference type="NCBI Taxonomy" id="1478"/>
    <lineage>
        <taxon>Bacteria</taxon>
        <taxon>Bacillati</taxon>
        <taxon>Bacillota</taxon>
        <taxon>Bacilli</taxon>
        <taxon>Bacillales</taxon>
        <taxon>Bacillaceae</taxon>
        <taxon>Peribacillus</taxon>
    </lineage>
</organism>
<evidence type="ECO:0000259" key="4">
    <source>
        <dbReference type="PROSITE" id="PS50949"/>
    </source>
</evidence>
<dbReference type="InterPro" id="IPR036388">
    <property type="entry name" value="WH-like_DNA-bd_sf"/>
</dbReference>
<dbReference type="InterPro" id="IPR036390">
    <property type="entry name" value="WH_DNA-bd_sf"/>
</dbReference>
<dbReference type="RefSeq" id="WP_305161143.1">
    <property type="nucleotide sequence ID" value="NZ_JAUUTP010000017.1"/>
</dbReference>
<evidence type="ECO:0000256" key="2">
    <source>
        <dbReference type="ARBA" id="ARBA00023125"/>
    </source>
</evidence>
<dbReference type="PRINTS" id="PR00035">
    <property type="entry name" value="HTHGNTR"/>
</dbReference>
<evidence type="ECO:0000313" key="6">
    <source>
        <dbReference type="Proteomes" id="UP001178277"/>
    </source>
</evidence>
<keyword evidence="3" id="KW-0804">Transcription</keyword>
<keyword evidence="1" id="KW-0805">Transcription regulation</keyword>
<dbReference type="InterPro" id="IPR050679">
    <property type="entry name" value="Bact_HTH_transcr_reg"/>
</dbReference>
<dbReference type="SMART" id="SM00345">
    <property type="entry name" value="HTH_GNTR"/>
    <property type="match status" value="1"/>
</dbReference>
<reference evidence="5" key="1">
    <citation type="submission" date="2023-07" db="EMBL/GenBank/DDBJ databases">
        <title>Murine gut Bacillus species.</title>
        <authorList>
            <person name="Gutman E."/>
            <person name="Hashuel R."/>
            <person name="Litvak Y."/>
        </authorList>
    </citation>
    <scope>NUCLEOTIDE SEQUENCE</scope>
    <source>
        <strain evidence="5">RU283</strain>
    </source>
</reference>
<accession>A0AA90SRP3</accession>
<evidence type="ECO:0000313" key="5">
    <source>
        <dbReference type="EMBL" id="MDP1419912.1"/>
    </source>
</evidence>
<gene>
    <name evidence="5" type="ORF">Q8G35_16335</name>
</gene>
<dbReference type="CDD" id="cd07377">
    <property type="entry name" value="WHTH_GntR"/>
    <property type="match status" value="1"/>
</dbReference>
<name>A0AA90SRP3_9BACI</name>
<proteinExistence type="predicted"/>
<dbReference type="GO" id="GO:0045892">
    <property type="term" value="P:negative regulation of DNA-templated transcription"/>
    <property type="evidence" value="ECO:0007669"/>
    <property type="project" value="TreeGrafter"/>
</dbReference>
<dbReference type="GO" id="GO:0003677">
    <property type="term" value="F:DNA binding"/>
    <property type="evidence" value="ECO:0007669"/>
    <property type="project" value="UniProtKB-KW"/>
</dbReference>
<comment type="caution">
    <text evidence="5">The sequence shown here is derived from an EMBL/GenBank/DDBJ whole genome shotgun (WGS) entry which is preliminary data.</text>
</comment>
<dbReference type="EMBL" id="JAUUTP010000017">
    <property type="protein sequence ID" value="MDP1419912.1"/>
    <property type="molecule type" value="Genomic_DNA"/>
</dbReference>
<dbReference type="Proteomes" id="UP001178277">
    <property type="component" value="Unassembled WGS sequence"/>
</dbReference>
<feature type="domain" description="HTH gntR-type" evidence="4">
    <location>
        <begin position="13"/>
        <end position="81"/>
    </location>
</feature>
<dbReference type="InterPro" id="IPR000524">
    <property type="entry name" value="Tscrpt_reg_HTH_GntR"/>
</dbReference>
<dbReference type="PANTHER" id="PTHR44846:SF1">
    <property type="entry name" value="MANNOSYL-D-GLYCERATE TRANSPORT_METABOLISM SYSTEM REPRESSOR MNGR-RELATED"/>
    <property type="match status" value="1"/>
</dbReference>